<evidence type="ECO:0000256" key="1">
    <source>
        <dbReference type="SAM" id="MobiDB-lite"/>
    </source>
</evidence>
<sequence length="667" mass="69568">MSSGVKNLRAMFEQKGDASVSPPDRGRSPGIPPSFPAASSDSPRPLSKVRTSFIAIEKDGRIGLQRETSQDSVFSVARKLSGDSQTATPSAGIEKPNPFEEAMSKPQAKTSLKDQPIPESPKTDLTSSSALIKNAQDPKLSSASTAAATQNRKSSQNGDGAPDVGPSASSNGATSATAQRVQNGTNGRDTKDRTTSRETSNTTVKTATKTTTRPAAISSTAKTATKAAKSPTVSTGPKSPAQPSTPKLPANTPERASRQLDKTMTPKAATSTFSPPRASSAKRPPPLQQSPASTGFVKPKPKSPTRPIKLPAGLTTHTAASGSKLNVPRQTLSRASGSGPLTQSVESLGRSPSRVSASTTTASTAKVGVTKGLKSQSSTINRPRPSVGPPPKQAAKEYPPTRKEKEVDPSFLDRMMRPTRASSSKTAEKVVTTPPRKPSGAPAGRQQTARTETKPIRMVRPVGGPVFPAGRLQGAGRDPAGVKSDEAAPIEEKAETTKTAEGKPAASPTASHHSGDEEAAEVEAPVSPTASHHSGDEEGAEAKPAASPTASHHSAVREKAVGAVDLSETSQPKKSGEDTLSDHINPSVHKKQLKPENSTSFWPEMDKSLSNDNKDDKAEHEKPDFKSDDDILDFNGVSDRSADSDSEAKDLTEPKTAVAETTVTAAC</sequence>
<protein>
    <submittedName>
        <fullName evidence="2">Uncharacterized protein</fullName>
    </submittedName>
</protein>
<accession>A0AA39WZP8</accession>
<evidence type="ECO:0000313" key="2">
    <source>
        <dbReference type="EMBL" id="KAK0624613.1"/>
    </source>
</evidence>
<feature type="compositionally biased region" description="Low complexity" evidence="1">
    <location>
        <begin position="167"/>
        <end position="178"/>
    </location>
</feature>
<feature type="compositionally biased region" description="Low complexity" evidence="1">
    <location>
        <begin position="36"/>
        <end position="45"/>
    </location>
</feature>
<dbReference type="AlphaFoldDB" id="A0AA39WZP8"/>
<gene>
    <name evidence="2" type="ORF">B0T17DRAFT_616813</name>
</gene>
<evidence type="ECO:0000313" key="3">
    <source>
        <dbReference type="Proteomes" id="UP001174934"/>
    </source>
</evidence>
<feature type="compositionally biased region" description="Basic and acidic residues" evidence="1">
    <location>
        <begin position="604"/>
        <end position="629"/>
    </location>
</feature>
<feature type="compositionally biased region" description="Polar residues" evidence="1">
    <location>
        <begin position="315"/>
        <end position="346"/>
    </location>
</feature>
<reference evidence="2" key="1">
    <citation type="submission" date="2023-06" db="EMBL/GenBank/DDBJ databases">
        <title>Genome-scale phylogeny and comparative genomics of the fungal order Sordariales.</title>
        <authorList>
            <consortium name="Lawrence Berkeley National Laboratory"/>
            <person name="Hensen N."/>
            <person name="Bonometti L."/>
            <person name="Westerberg I."/>
            <person name="Brannstrom I.O."/>
            <person name="Guillou S."/>
            <person name="Cros-Aarteil S."/>
            <person name="Calhoun S."/>
            <person name="Haridas S."/>
            <person name="Kuo A."/>
            <person name="Mondo S."/>
            <person name="Pangilinan J."/>
            <person name="Riley R."/>
            <person name="LaButti K."/>
            <person name="Andreopoulos B."/>
            <person name="Lipzen A."/>
            <person name="Chen C."/>
            <person name="Yanf M."/>
            <person name="Daum C."/>
            <person name="Ng V."/>
            <person name="Clum A."/>
            <person name="Steindorff A."/>
            <person name="Ohm R."/>
            <person name="Martin F."/>
            <person name="Silar P."/>
            <person name="Natvig D."/>
            <person name="Lalanne C."/>
            <person name="Gautier V."/>
            <person name="Ament-velasquez S.L."/>
            <person name="Kruys A."/>
            <person name="Hutchinson M.I."/>
            <person name="Powell A.J."/>
            <person name="Barry K."/>
            <person name="Miller A.N."/>
            <person name="Grigoriev I.V."/>
            <person name="Debuchy R."/>
            <person name="Gladieux P."/>
            <person name="Thoren M.H."/>
            <person name="Johannesson H."/>
        </authorList>
    </citation>
    <scope>NUCLEOTIDE SEQUENCE</scope>
    <source>
        <strain evidence="2">SMH3391-2</strain>
    </source>
</reference>
<feature type="compositionally biased region" description="Polar residues" evidence="1">
    <location>
        <begin position="139"/>
        <end position="158"/>
    </location>
</feature>
<feature type="compositionally biased region" description="Low complexity" evidence="1">
    <location>
        <begin position="199"/>
        <end position="230"/>
    </location>
</feature>
<feature type="compositionally biased region" description="Low complexity" evidence="1">
    <location>
        <begin position="356"/>
        <end position="365"/>
    </location>
</feature>
<name>A0AA39WZP8_9PEZI</name>
<dbReference type="Proteomes" id="UP001174934">
    <property type="component" value="Unassembled WGS sequence"/>
</dbReference>
<comment type="caution">
    <text evidence="2">The sequence shown here is derived from an EMBL/GenBank/DDBJ whole genome shotgun (WGS) entry which is preliminary data.</text>
</comment>
<organism evidence="2 3">
    <name type="scientific">Bombardia bombarda</name>
    <dbReference type="NCBI Taxonomy" id="252184"/>
    <lineage>
        <taxon>Eukaryota</taxon>
        <taxon>Fungi</taxon>
        <taxon>Dikarya</taxon>
        <taxon>Ascomycota</taxon>
        <taxon>Pezizomycotina</taxon>
        <taxon>Sordariomycetes</taxon>
        <taxon>Sordariomycetidae</taxon>
        <taxon>Sordariales</taxon>
        <taxon>Lasiosphaeriaceae</taxon>
        <taxon>Bombardia</taxon>
    </lineage>
</organism>
<keyword evidence="3" id="KW-1185">Reference proteome</keyword>
<feature type="compositionally biased region" description="Polar residues" evidence="1">
    <location>
        <begin position="231"/>
        <end position="245"/>
    </location>
</feature>
<feature type="compositionally biased region" description="Low complexity" evidence="1">
    <location>
        <begin position="656"/>
        <end position="667"/>
    </location>
</feature>
<feature type="compositionally biased region" description="Basic and acidic residues" evidence="1">
    <location>
        <begin position="483"/>
        <end position="501"/>
    </location>
</feature>
<feature type="region of interest" description="Disordered" evidence="1">
    <location>
        <begin position="65"/>
        <end position="667"/>
    </location>
</feature>
<proteinExistence type="predicted"/>
<feature type="region of interest" description="Disordered" evidence="1">
    <location>
        <begin position="1"/>
        <end position="51"/>
    </location>
</feature>
<feature type="compositionally biased region" description="Basic and acidic residues" evidence="1">
    <location>
        <begin position="640"/>
        <end position="653"/>
    </location>
</feature>
<feature type="compositionally biased region" description="Basic and acidic residues" evidence="1">
    <location>
        <begin position="399"/>
        <end position="408"/>
    </location>
</feature>
<dbReference type="EMBL" id="JAULSR010000003">
    <property type="protein sequence ID" value="KAK0624613.1"/>
    <property type="molecule type" value="Genomic_DNA"/>
</dbReference>
<feature type="compositionally biased region" description="Low complexity" evidence="1">
    <location>
        <begin position="542"/>
        <end position="553"/>
    </location>
</feature>